<dbReference type="EMBL" id="JAVTLL010000034">
    <property type="protein sequence ID" value="MDT7846353.1"/>
    <property type="molecule type" value="Genomic_DNA"/>
</dbReference>
<evidence type="ECO:0000313" key="7">
    <source>
        <dbReference type="Proteomes" id="UP001257948"/>
    </source>
</evidence>
<dbReference type="Gene3D" id="1.10.357.10">
    <property type="entry name" value="Tetracycline Repressor, domain 2"/>
    <property type="match status" value="1"/>
</dbReference>
<name>A0ABU3M4P1_9ACTN</name>
<evidence type="ECO:0000256" key="4">
    <source>
        <dbReference type="PROSITE-ProRule" id="PRU00335"/>
    </source>
</evidence>
<keyword evidence="7" id="KW-1185">Reference proteome</keyword>
<evidence type="ECO:0000256" key="3">
    <source>
        <dbReference type="ARBA" id="ARBA00023163"/>
    </source>
</evidence>
<comment type="caution">
    <text evidence="6">The sequence shown here is derived from an EMBL/GenBank/DDBJ whole genome shotgun (WGS) entry which is preliminary data.</text>
</comment>
<dbReference type="Proteomes" id="UP001257948">
    <property type="component" value="Unassembled WGS sequence"/>
</dbReference>
<dbReference type="SUPFAM" id="SSF48498">
    <property type="entry name" value="Tetracyclin repressor-like, C-terminal domain"/>
    <property type="match status" value="1"/>
</dbReference>
<proteinExistence type="predicted"/>
<dbReference type="PANTHER" id="PTHR47506:SF1">
    <property type="entry name" value="HTH-TYPE TRANSCRIPTIONAL REGULATOR YJDC"/>
    <property type="match status" value="1"/>
</dbReference>
<dbReference type="SUPFAM" id="SSF46689">
    <property type="entry name" value="Homeodomain-like"/>
    <property type="match status" value="1"/>
</dbReference>
<evidence type="ECO:0000256" key="1">
    <source>
        <dbReference type="ARBA" id="ARBA00023015"/>
    </source>
</evidence>
<keyword evidence="3" id="KW-0804">Transcription</keyword>
<reference evidence="7" key="1">
    <citation type="submission" date="2023-07" db="EMBL/GenBank/DDBJ databases">
        <title>Draft genome sequence of the endophytic actinobacterium Streptomyces justiciae WPN32, a potential antibiotic producer.</title>
        <authorList>
            <person name="Yasawong M."/>
            <person name="Pana W."/>
            <person name="Ganta P."/>
            <person name="Santapan N."/>
            <person name="Songngamsuk T."/>
            <person name="Phatcharaharikarn M."/>
            <person name="Kerdtoob S."/>
            <person name="Nantapong N."/>
        </authorList>
    </citation>
    <scope>NUCLEOTIDE SEQUENCE [LARGE SCALE GENOMIC DNA]</scope>
    <source>
        <strain evidence="7">WPN32</strain>
    </source>
</reference>
<feature type="DNA-binding region" description="H-T-H motif" evidence="4">
    <location>
        <begin position="31"/>
        <end position="50"/>
    </location>
</feature>
<dbReference type="InterPro" id="IPR001647">
    <property type="entry name" value="HTH_TetR"/>
</dbReference>
<keyword evidence="1" id="KW-0805">Transcription regulation</keyword>
<organism evidence="6 7">
    <name type="scientific">Streptomyces justiciae</name>
    <dbReference type="NCBI Taxonomy" id="2780140"/>
    <lineage>
        <taxon>Bacteria</taxon>
        <taxon>Bacillati</taxon>
        <taxon>Actinomycetota</taxon>
        <taxon>Actinomycetes</taxon>
        <taxon>Kitasatosporales</taxon>
        <taxon>Streptomycetaceae</taxon>
        <taxon>Streptomyces</taxon>
    </lineage>
</organism>
<dbReference type="Pfam" id="PF00440">
    <property type="entry name" value="TetR_N"/>
    <property type="match status" value="1"/>
</dbReference>
<dbReference type="RefSeq" id="WP_314206703.1">
    <property type="nucleotide sequence ID" value="NZ_JAVTLL010000034.1"/>
</dbReference>
<evidence type="ECO:0000313" key="6">
    <source>
        <dbReference type="EMBL" id="MDT7846353.1"/>
    </source>
</evidence>
<dbReference type="InterPro" id="IPR036271">
    <property type="entry name" value="Tet_transcr_reg_TetR-rel_C_sf"/>
</dbReference>
<dbReference type="PRINTS" id="PR00455">
    <property type="entry name" value="HTHTETR"/>
</dbReference>
<feature type="domain" description="HTH tetR-type" evidence="5">
    <location>
        <begin position="8"/>
        <end position="68"/>
    </location>
</feature>
<accession>A0ABU3M4P1</accession>
<dbReference type="PANTHER" id="PTHR47506">
    <property type="entry name" value="TRANSCRIPTIONAL REGULATORY PROTEIN"/>
    <property type="match status" value="1"/>
</dbReference>
<evidence type="ECO:0000256" key="2">
    <source>
        <dbReference type="ARBA" id="ARBA00023125"/>
    </source>
</evidence>
<sequence>MAKQARSLRTHELVLDAAAAEFVRHGYPRANLQHVAARTGLTKGALYAHFASKEHLARALTEHLDQVVDELLARHKDADLPANEQLRALCCALAERVESDVRFNAALRLVMDEAQSAPEPPRLPADLRALAAEGDDGLTEPLSSESLADLAVVILVGAYYTAPDPERRGLAERVRGLWDAVDGRQAVEETGTL</sequence>
<dbReference type="PROSITE" id="PS50977">
    <property type="entry name" value="HTH_TETR_2"/>
    <property type="match status" value="1"/>
</dbReference>
<dbReference type="InterPro" id="IPR009057">
    <property type="entry name" value="Homeodomain-like_sf"/>
</dbReference>
<keyword evidence="2 4" id="KW-0238">DNA-binding</keyword>
<protein>
    <submittedName>
        <fullName evidence="6">TetR/AcrR family transcriptional regulator</fullName>
    </submittedName>
</protein>
<evidence type="ECO:0000259" key="5">
    <source>
        <dbReference type="PROSITE" id="PS50977"/>
    </source>
</evidence>
<gene>
    <name evidence="6" type="ORF">RQC66_37115</name>
</gene>